<name>A0ACB8NNY1_CITSI</name>
<protein>
    <submittedName>
        <fullName evidence="1">Short-chain dehydrogenase reductase 3b</fullName>
    </submittedName>
</protein>
<gene>
    <name evidence="1" type="ORF">KPL71_000281</name>
</gene>
<sequence length="352" mass="37304">MCNAKNKLEGKVAIITGGASGIGETTARLFADHGARMIVIADIQDELGRQVATSIGVGKCHYVHCDVTNECQVKALVDSTVQNYGQLDIMFSNAGILSSSDQTVLDLDFSAFDRLFAINVRGMAACVKHAARVMVEGGVRGSIVCTASVAGSCGGKRRTDYHMSKHAVIGLVRSASVQLGVHGIRVNCVSPHGLATPLTCHAYGMPADEVEKLFEPQTPLEGVVLRAGHVADAVLFLACRDSEFVTGHDLVVDGGSPTAKQPIFYSRHIETSDTDTIDLSCDSNAPSAHGSEGSKSNRLTSAQSILNEVGRRTGTCQALQYTSLVAGSKNKVPNMCGHEMMSFGSRKNHLNL</sequence>
<keyword evidence="2" id="KW-1185">Reference proteome</keyword>
<evidence type="ECO:0000313" key="1">
    <source>
        <dbReference type="EMBL" id="KAH9799220.1"/>
    </source>
</evidence>
<evidence type="ECO:0000313" key="2">
    <source>
        <dbReference type="Proteomes" id="UP000829398"/>
    </source>
</evidence>
<proteinExistence type="predicted"/>
<reference evidence="2" key="1">
    <citation type="journal article" date="2023" name="Hortic. Res.">
        <title>A chromosome-level phased genome enabling allele-level studies in sweet orange: a case study on citrus Huanglongbing tolerance.</title>
        <authorList>
            <person name="Wu B."/>
            <person name="Yu Q."/>
            <person name="Deng Z."/>
            <person name="Duan Y."/>
            <person name="Luo F."/>
            <person name="Gmitter F. Jr."/>
        </authorList>
    </citation>
    <scope>NUCLEOTIDE SEQUENCE [LARGE SCALE GENOMIC DNA]</scope>
    <source>
        <strain evidence="2">cv. Valencia</strain>
    </source>
</reference>
<comment type="caution">
    <text evidence="1">The sequence shown here is derived from an EMBL/GenBank/DDBJ whole genome shotgun (WGS) entry which is preliminary data.</text>
</comment>
<dbReference type="Proteomes" id="UP000829398">
    <property type="component" value="Chromosome 1"/>
</dbReference>
<organism evidence="1 2">
    <name type="scientific">Citrus sinensis</name>
    <name type="common">Sweet orange</name>
    <name type="synonym">Citrus aurantium var. sinensis</name>
    <dbReference type="NCBI Taxonomy" id="2711"/>
    <lineage>
        <taxon>Eukaryota</taxon>
        <taxon>Viridiplantae</taxon>
        <taxon>Streptophyta</taxon>
        <taxon>Embryophyta</taxon>
        <taxon>Tracheophyta</taxon>
        <taxon>Spermatophyta</taxon>
        <taxon>Magnoliopsida</taxon>
        <taxon>eudicotyledons</taxon>
        <taxon>Gunneridae</taxon>
        <taxon>Pentapetalae</taxon>
        <taxon>rosids</taxon>
        <taxon>malvids</taxon>
        <taxon>Sapindales</taxon>
        <taxon>Rutaceae</taxon>
        <taxon>Aurantioideae</taxon>
        <taxon>Citrus</taxon>
    </lineage>
</organism>
<accession>A0ACB8NNY1</accession>
<dbReference type="EMBL" id="CM039170">
    <property type="protein sequence ID" value="KAH9799220.1"/>
    <property type="molecule type" value="Genomic_DNA"/>
</dbReference>